<name>A0A9D1SH61_9FIRM</name>
<dbReference type="SMART" id="SM00342">
    <property type="entry name" value="HTH_ARAC"/>
    <property type="match status" value="1"/>
</dbReference>
<dbReference type="PANTHER" id="PTHR43280">
    <property type="entry name" value="ARAC-FAMILY TRANSCRIPTIONAL REGULATOR"/>
    <property type="match status" value="1"/>
</dbReference>
<dbReference type="EMBL" id="DVMZ01000136">
    <property type="protein sequence ID" value="HIU59468.1"/>
    <property type="molecule type" value="Genomic_DNA"/>
</dbReference>
<proteinExistence type="predicted"/>
<dbReference type="Pfam" id="PF12833">
    <property type="entry name" value="HTH_18"/>
    <property type="match status" value="1"/>
</dbReference>
<feature type="domain" description="HTH araC/xylS-type" evidence="4">
    <location>
        <begin position="211"/>
        <end position="308"/>
    </location>
</feature>
<keyword evidence="2" id="KW-0238">DNA-binding</keyword>
<dbReference type="PANTHER" id="PTHR43280:SF2">
    <property type="entry name" value="HTH-TYPE TRANSCRIPTIONAL REGULATOR EXSA"/>
    <property type="match status" value="1"/>
</dbReference>
<keyword evidence="1" id="KW-0805">Transcription regulation</keyword>
<evidence type="ECO:0000256" key="1">
    <source>
        <dbReference type="ARBA" id="ARBA00023015"/>
    </source>
</evidence>
<evidence type="ECO:0000256" key="2">
    <source>
        <dbReference type="ARBA" id="ARBA00023125"/>
    </source>
</evidence>
<sequence>MQNLKDFLTEADILSEITPFVRHVNKIIINEGETHCCPLRKLYDHQLVGMIKGELKFKIDDSDIILSSGDCVLLPPFVSILEYIDDNAEDLCLYFIVHFDFFFEKKRKNWEIEDMYLKYCRPWIEKVEPDPRYVDETGKNAHVLKNYALFEGMLSDDMLGDLQKMLNFYRCGYSRGRSESEDLILRAYMLKILARFCGQPDKEGVYRDAVNRFIDYASVNYRLKIDLNEVVKDYGYTMNYYRKIFKEETGVTPVEYLLDIRIEKAKDLLLHNFAVNEVANKVGFPDPYYFSKVFKKKTGISPKDYKRTIQTNIN</sequence>
<dbReference type="PROSITE" id="PS01124">
    <property type="entry name" value="HTH_ARAC_FAMILY_2"/>
    <property type="match status" value="1"/>
</dbReference>
<dbReference type="GO" id="GO:0043565">
    <property type="term" value="F:sequence-specific DNA binding"/>
    <property type="evidence" value="ECO:0007669"/>
    <property type="project" value="InterPro"/>
</dbReference>
<accession>A0A9D1SH61</accession>
<dbReference type="Proteomes" id="UP000824081">
    <property type="component" value="Unassembled WGS sequence"/>
</dbReference>
<dbReference type="InterPro" id="IPR018062">
    <property type="entry name" value="HTH_AraC-typ_CS"/>
</dbReference>
<dbReference type="PROSITE" id="PS00041">
    <property type="entry name" value="HTH_ARAC_FAMILY_1"/>
    <property type="match status" value="1"/>
</dbReference>
<reference evidence="5" key="1">
    <citation type="submission" date="2020-10" db="EMBL/GenBank/DDBJ databases">
        <authorList>
            <person name="Gilroy R."/>
        </authorList>
    </citation>
    <scope>NUCLEOTIDE SEQUENCE</scope>
    <source>
        <strain evidence="5">11687</strain>
    </source>
</reference>
<dbReference type="PRINTS" id="PR00032">
    <property type="entry name" value="HTHARAC"/>
</dbReference>
<dbReference type="InterPro" id="IPR018060">
    <property type="entry name" value="HTH_AraC"/>
</dbReference>
<evidence type="ECO:0000313" key="6">
    <source>
        <dbReference type="Proteomes" id="UP000824081"/>
    </source>
</evidence>
<dbReference type="InterPro" id="IPR020449">
    <property type="entry name" value="Tscrpt_reg_AraC-type_HTH"/>
</dbReference>
<dbReference type="Gene3D" id="1.10.10.60">
    <property type="entry name" value="Homeodomain-like"/>
    <property type="match status" value="2"/>
</dbReference>
<protein>
    <submittedName>
        <fullName evidence="5">AraC family transcriptional regulator</fullName>
    </submittedName>
</protein>
<dbReference type="SUPFAM" id="SSF51215">
    <property type="entry name" value="Regulatory protein AraC"/>
    <property type="match status" value="1"/>
</dbReference>
<evidence type="ECO:0000313" key="5">
    <source>
        <dbReference type="EMBL" id="HIU59468.1"/>
    </source>
</evidence>
<comment type="caution">
    <text evidence="5">The sequence shown here is derived from an EMBL/GenBank/DDBJ whole genome shotgun (WGS) entry which is preliminary data.</text>
</comment>
<gene>
    <name evidence="5" type="ORF">IAC57_05125</name>
</gene>
<dbReference type="InterPro" id="IPR009057">
    <property type="entry name" value="Homeodomain-like_sf"/>
</dbReference>
<dbReference type="InterPro" id="IPR037923">
    <property type="entry name" value="HTH-like"/>
</dbReference>
<evidence type="ECO:0000256" key="3">
    <source>
        <dbReference type="ARBA" id="ARBA00023163"/>
    </source>
</evidence>
<reference evidence="5" key="2">
    <citation type="journal article" date="2021" name="PeerJ">
        <title>Extensive microbial diversity within the chicken gut microbiome revealed by metagenomics and culture.</title>
        <authorList>
            <person name="Gilroy R."/>
            <person name="Ravi A."/>
            <person name="Getino M."/>
            <person name="Pursley I."/>
            <person name="Horton D.L."/>
            <person name="Alikhan N.F."/>
            <person name="Baker D."/>
            <person name="Gharbi K."/>
            <person name="Hall N."/>
            <person name="Watson M."/>
            <person name="Adriaenssens E.M."/>
            <person name="Foster-Nyarko E."/>
            <person name="Jarju S."/>
            <person name="Secka A."/>
            <person name="Antonio M."/>
            <person name="Oren A."/>
            <person name="Chaudhuri R.R."/>
            <person name="La Ragione R."/>
            <person name="Hildebrand F."/>
            <person name="Pallen M.J."/>
        </authorList>
    </citation>
    <scope>NUCLEOTIDE SEQUENCE</scope>
    <source>
        <strain evidence="5">11687</strain>
    </source>
</reference>
<dbReference type="AlphaFoldDB" id="A0A9D1SH61"/>
<dbReference type="GO" id="GO:0003700">
    <property type="term" value="F:DNA-binding transcription factor activity"/>
    <property type="evidence" value="ECO:0007669"/>
    <property type="project" value="InterPro"/>
</dbReference>
<evidence type="ECO:0000259" key="4">
    <source>
        <dbReference type="PROSITE" id="PS01124"/>
    </source>
</evidence>
<organism evidence="5 6">
    <name type="scientific">Candidatus Scatosoma pullistercoris</name>
    <dbReference type="NCBI Taxonomy" id="2840934"/>
    <lineage>
        <taxon>Bacteria</taxon>
        <taxon>Bacillati</taxon>
        <taxon>Bacillota</taxon>
        <taxon>Clostridia</taxon>
        <taxon>Candidatus Scatosoma</taxon>
    </lineage>
</organism>
<dbReference type="SUPFAM" id="SSF46689">
    <property type="entry name" value="Homeodomain-like"/>
    <property type="match status" value="1"/>
</dbReference>
<keyword evidence="3" id="KW-0804">Transcription</keyword>